<accession>A0A087U1E3</accession>
<dbReference type="Proteomes" id="UP000054359">
    <property type="component" value="Unassembled WGS sequence"/>
</dbReference>
<feature type="non-terminal residue" evidence="1">
    <location>
        <position position="51"/>
    </location>
</feature>
<organism evidence="1 2">
    <name type="scientific">Stegodyphus mimosarum</name>
    <name type="common">African social velvet spider</name>
    <dbReference type="NCBI Taxonomy" id="407821"/>
    <lineage>
        <taxon>Eukaryota</taxon>
        <taxon>Metazoa</taxon>
        <taxon>Ecdysozoa</taxon>
        <taxon>Arthropoda</taxon>
        <taxon>Chelicerata</taxon>
        <taxon>Arachnida</taxon>
        <taxon>Araneae</taxon>
        <taxon>Araneomorphae</taxon>
        <taxon>Entelegynae</taxon>
        <taxon>Eresoidea</taxon>
        <taxon>Eresidae</taxon>
        <taxon>Stegodyphus</taxon>
    </lineage>
</organism>
<dbReference type="AlphaFoldDB" id="A0A087U1E3"/>
<gene>
    <name evidence="1" type="ORF">X975_03695</name>
</gene>
<proteinExistence type="predicted"/>
<evidence type="ECO:0000313" key="2">
    <source>
        <dbReference type="Proteomes" id="UP000054359"/>
    </source>
</evidence>
<evidence type="ECO:0000313" key="1">
    <source>
        <dbReference type="EMBL" id="KFM71182.1"/>
    </source>
</evidence>
<name>A0A087U1E3_STEMI</name>
<protein>
    <submittedName>
        <fullName evidence="1">Uncharacterized protein</fullName>
    </submittedName>
</protein>
<sequence>MLLLAQKMNKFNILWHRLEERSEIKTVSLLLPMLKQILAPNIQVQLIQLKA</sequence>
<dbReference type="EMBL" id="KK117700">
    <property type="protein sequence ID" value="KFM71182.1"/>
    <property type="molecule type" value="Genomic_DNA"/>
</dbReference>
<keyword evidence="2" id="KW-1185">Reference proteome</keyword>
<reference evidence="1 2" key="1">
    <citation type="submission" date="2013-11" db="EMBL/GenBank/DDBJ databases">
        <title>Genome sequencing of Stegodyphus mimosarum.</title>
        <authorList>
            <person name="Bechsgaard J."/>
        </authorList>
    </citation>
    <scope>NUCLEOTIDE SEQUENCE [LARGE SCALE GENOMIC DNA]</scope>
</reference>